<organism evidence="1 2">
    <name type="scientific">Anopheles minimus</name>
    <dbReference type="NCBI Taxonomy" id="112268"/>
    <lineage>
        <taxon>Eukaryota</taxon>
        <taxon>Metazoa</taxon>
        <taxon>Ecdysozoa</taxon>
        <taxon>Arthropoda</taxon>
        <taxon>Hexapoda</taxon>
        <taxon>Insecta</taxon>
        <taxon>Pterygota</taxon>
        <taxon>Neoptera</taxon>
        <taxon>Endopterygota</taxon>
        <taxon>Diptera</taxon>
        <taxon>Nematocera</taxon>
        <taxon>Culicoidea</taxon>
        <taxon>Culicidae</taxon>
        <taxon>Anophelinae</taxon>
        <taxon>Anopheles</taxon>
    </lineage>
</organism>
<evidence type="ECO:0000313" key="2">
    <source>
        <dbReference type="Proteomes" id="UP000075920"/>
    </source>
</evidence>
<dbReference type="VEuPathDB" id="VectorBase:AMIN014072"/>
<dbReference type="EnsemblMetazoa" id="AMIN014072-RA">
    <property type="protein sequence ID" value="AMIN014072-PA"/>
    <property type="gene ID" value="AMIN014072"/>
</dbReference>
<reference evidence="2" key="1">
    <citation type="submission" date="2013-03" db="EMBL/GenBank/DDBJ databases">
        <title>The Genome Sequence of Anopheles minimus MINIMUS1.</title>
        <authorList>
            <consortium name="The Broad Institute Genomics Platform"/>
            <person name="Neafsey D.E."/>
            <person name="Walton C."/>
            <person name="Walker B."/>
            <person name="Young S.K."/>
            <person name="Zeng Q."/>
            <person name="Gargeya S."/>
            <person name="Fitzgerald M."/>
            <person name="Haas B."/>
            <person name="Abouelleil A."/>
            <person name="Allen A.W."/>
            <person name="Alvarado L."/>
            <person name="Arachchi H.M."/>
            <person name="Berlin A.M."/>
            <person name="Chapman S.B."/>
            <person name="Gainer-Dewar J."/>
            <person name="Goldberg J."/>
            <person name="Griggs A."/>
            <person name="Gujja S."/>
            <person name="Hansen M."/>
            <person name="Howarth C."/>
            <person name="Imamovic A."/>
            <person name="Ireland A."/>
            <person name="Larimer J."/>
            <person name="McCowan C."/>
            <person name="Murphy C."/>
            <person name="Pearson M."/>
            <person name="Poon T.W."/>
            <person name="Priest M."/>
            <person name="Roberts A."/>
            <person name="Saif S."/>
            <person name="Shea T."/>
            <person name="Sisk P."/>
            <person name="Sykes S."/>
            <person name="Wortman J."/>
            <person name="Nusbaum C."/>
            <person name="Birren B."/>
        </authorList>
    </citation>
    <scope>NUCLEOTIDE SEQUENCE [LARGE SCALE GENOMIC DNA]</scope>
    <source>
        <strain evidence="2">MINIMUS1</strain>
    </source>
</reference>
<accession>A0A182WMW2</accession>
<proteinExistence type="predicted"/>
<evidence type="ECO:0000313" key="1">
    <source>
        <dbReference type="EnsemblMetazoa" id="AMIN014072-PA"/>
    </source>
</evidence>
<name>A0A182WMW2_9DIPT</name>
<keyword evidence="2" id="KW-1185">Reference proteome</keyword>
<reference evidence="1" key="2">
    <citation type="submission" date="2020-05" db="UniProtKB">
        <authorList>
            <consortium name="EnsemblMetazoa"/>
        </authorList>
    </citation>
    <scope>IDENTIFICATION</scope>
    <source>
        <strain evidence="1">MINIMUS1</strain>
    </source>
</reference>
<sequence>MFYHAMRYYTVKPVHSKVHTRNVGSVRSGRFLFTFLCNIFNFSKQSGEQTGTHLPNTTEDQISYRPFSALVCVSSAIQLRPGDKL</sequence>
<dbReference type="Proteomes" id="UP000075920">
    <property type="component" value="Unassembled WGS sequence"/>
</dbReference>
<dbReference type="AlphaFoldDB" id="A0A182WMW2"/>
<protein>
    <submittedName>
        <fullName evidence="1">Uncharacterized protein</fullName>
    </submittedName>
</protein>